<dbReference type="PANTHER" id="PTHR34512:SF30">
    <property type="entry name" value="OUTER MEMBRANE PROTEIN ASSEMBLY FACTOR BAMB"/>
    <property type="match status" value="1"/>
</dbReference>
<dbReference type="InterPro" id="IPR011047">
    <property type="entry name" value="Quinoprotein_ADH-like_sf"/>
</dbReference>
<evidence type="ECO:0000259" key="4">
    <source>
        <dbReference type="Pfam" id="PF13360"/>
    </source>
</evidence>
<dbReference type="Pfam" id="PF13360">
    <property type="entry name" value="PQQ_2"/>
    <property type="match status" value="1"/>
</dbReference>
<dbReference type="SUPFAM" id="SSF50998">
    <property type="entry name" value="Quinoprotein alcohol dehydrogenase-like"/>
    <property type="match status" value="1"/>
</dbReference>
<protein>
    <submittedName>
        <fullName evidence="5">Outer membrane beta-barrel assembly protein BamB</fullName>
    </submittedName>
</protein>
<reference evidence="5" key="1">
    <citation type="submission" date="2018-06" db="EMBL/GenBank/DDBJ databases">
        <authorList>
            <person name="Zhirakovskaya E."/>
        </authorList>
    </citation>
    <scope>NUCLEOTIDE SEQUENCE</scope>
</reference>
<keyword evidence="1" id="KW-0732">Signal</keyword>
<gene>
    <name evidence="5" type="ORF">MNBD_GAMMA04-780</name>
</gene>
<dbReference type="AlphaFoldDB" id="A0A3B0W841"/>
<evidence type="ECO:0000313" key="5">
    <source>
        <dbReference type="EMBL" id="VAW48590.1"/>
    </source>
</evidence>
<organism evidence="5">
    <name type="scientific">hydrothermal vent metagenome</name>
    <dbReference type="NCBI Taxonomy" id="652676"/>
    <lineage>
        <taxon>unclassified sequences</taxon>
        <taxon>metagenomes</taxon>
        <taxon>ecological metagenomes</taxon>
    </lineage>
</organism>
<dbReference type="NCBIfam" id="TIGR03300">
    <property type="entry name" value="assembly_YfgL"/>
    <property type="match status" value="1"/>
</dbReference>
<dbReference type="InterPro" id="IPR018391">
    <property type="entry name" value="PQQ_b-propeller_rpt"/>
</dbReference>
<keyword evidence="3" id="KW-0998">Cell outer membrane</keyword>
<dbReference type="PANTHER" id="PTHR34512">
    <property type="entry name" value="CELL SURFACE PROTEIN"/>
    <property type="match status" value="1"/>
</dbReference>
<accession>A0A3B0W841</accession>
<dbReference type="InterPro" id="IPR002372">
    <property type="entry name" value="PQQ_rpt_dom"/>
</dbReference>
<dbReference type="PROSITE" id="PS51257">
    <property type="entry name" value="PROKAR_LIPOPROTEIN"/>
    <property type="match status" value="1"/>
</dbReference>
<dbReference type="EMBL" id="UOFB01000276">
    <property type="protein sequence ID" value="VAW48590.1"/>
    <property type="molecule type" value="Genomic_DNA"/>
</dbReference>
<proteinExistence type="inferred from homology"/>
<dbReference type="Gene3D" id="2.130.10.10">
    <property type="entry name" value="YVTN repeat-like/Quinoprotein amine dehydrogenase"/>
    <property type="match status" value="1"/>
</dbReference>
<dbReference type="InterPro" id="IPR015943">
    <property type="entry name" value="WD40/YVTN_repeat-like_dom_sf"/>
</dbReference>
<dbReference type="InterPro" id="IPR017687">
    <property type="entry name" value="BamB"/>
</dbReference>
<sequence length="412" mass="46072">MKIRVALIGLCAIALLGGCSSTPSVKEPKALAPLETLYTLTKNWQVKTETMPNRDSEGLFFAEDDLSLYVATATGYLVALTKETKTRWKDQVQWEVKFASDIVSGPAKLGEQLIIGTAKGVLMSLSTDHARIKWQTQLSSEVMSYPVIAQHTIFTRTVDGKLYAVNATTGEVVWIVEHEMPTLSLRGSPAILYFEDVLYVAWESGMVQALSASSGTLLWEKRIATPKGRTDLERMVDIQASLVMKEGRLIALGYHGKLVALNPLSGKTFFEKELSGYRDFVVDSDRIYVVDDADILYAFDLFSGAMLWTQNAFKGRSIGDLNFYQDALLVTDAWGYLHWVNRVQGTEFARVKHSNEYGDGNRMLRIKVDGKQLTLLDDEGVITQYDIEPSHLALFKKMHPPSSEGGFFDFFF</sequence>
<evidence type="ECO:0000256" key="3">
    <source>
        <dbReference type="ARBA" id="ARBA00023237"/>
    </source>
</evidence>
<dbReference type="HAMAP" id="MF_00923">
    <property type="entry name" value="OM_assembly_BamB"/>
    <property type="match status" value="1"/>
</dbReference>
<keyword evidence="2" id="KW-0472">Membrane</keyword>
<evidence type="ECO:0000256" key="1">
    <source>
        <dbReference type="ARBA" id="ARBA00022729"/>
    </source>
</evidence>
<dbReference type="SMART" id="SM00564">
    <property type="entry name" value="PQQ"/>
    <property type="match status" value="4"/>
</dbReference>
<feature type="domain" description="Pyrrolo-quinoline quinone repeat" evidence="4">
    <location>
        <begin position="91"/>
        <end position="310"/>
    </location>
</feature>
<name>A0A3B0W841_9ZZZZ</name>
<evidence type="ECO:0000256" key="2">
    <source>
        <dbReference type="ARBA" id="ARBA00023136"/>
    </source>
</evidence>